<feature type="transmembrane region" description="Helical" evidence="4">
    <location>
        <begin position="107"/>
        <end position="127"/>
    </location>
</feature>
<reference evidence="6" key="1">
    <citation type="submission" date="2023-01" db="EMBL/GenBank/DDBJ databases">
        <title>Complete genome sequence of Planctobacterium marinum strain Dej080120_11.</title>
        <authorList>
            <person name="Ueki S."/>
            <person name="Maruyama F."/>
        </authorList>
    </citation>
    <scope>NUCLEOTIDE SEQUENCE</scope>
    <source>
        <strain evidence="6">Dej080120_11</strain>
    </source>
</reference>
<dbReference type="GO" id="GO:0043565">
    <property type="term" value="F:sequence-specific DNA binding"/>
    <property type="evidence" value="ECO:0007669"/>
    <property type="project" value="InterPro"/>
</dbReference>
<dbReference type="KEGG" id="pmaw:MACH26_35420"/>
<keyword evidence="4" id="KW-0812">Transmembrane</keyword>
<keyword evidence="7" id="KW-1185">Reference proteome</keyword>
<feature type="transmembrane region" description="Helical" evidence="4">
    <location>
        <begin position="17"/>
        <end position="37"/>
    </location>
</feature>
<keyword evidence="2" id="KW-0238">DNA-binding</keyword>
<feature type="domain" description="HTH araC/xylS-type" evidence="5">
    <location>
        <begin position="245"/>
        <end position="351"/>
    </location>
</feature>
<dbReference type="PROSITE" id="PS01124">
    <property type="entry name" value="HTH_ARAC_FAMILY_2"/>
    <property type="match status" value="1"/>
</dbReference>
<dbReference type="Gene3D" id="1.10.10.60">
    <property type="entry name" value="Homeodomain-like"/>
    <property type="match status" value="2"/>
</dbReference>
<gene>
    <name evidence="6" type="ORF">MACH26_35420</name>
</gene>
<feature type="transmembrane region" description="Helical" evidence="4">
    <location>
        <begin position="49"/>
        <end position="68"/>
    </location>
</feature>
<dbReference type="InterPro" id="IPR018060">
    <property type="entry name" value="HTH_AraC"/>
</dbReference>
<feature type="transmembrane region" description="Helical" evidence="4">
    <location>
        <begin position="147"/>
        <end position="167"/>
    </location>
</feature>
<dbReference type="SMART" id="SM00342">
    <property type="entry name" value="HTH_ARAC"/>
    <property type="match status" value="1"/>
</dbReference>
<proteinExistence type="predicted"/>
<keyword evidence="3" id="KW-0804">Transcription</keyword>
<sequence length="353" mass="40808">MSWNVLQENNLAMSSQLLFFFSLLGAFNGLLLAIWLFTRKPATLANRFLAMLIFMISVRIGKSVFLFFSTELDYIYRQIGLSACFLIGPALYFYFRAHRDASKSKQHAWQWHLVTLSGIVVLAAIYFPFQENTPDINGLMYRGINYIWLGYLLLSLPMAIPAIKARFKQSLKTPLDAETNIQATAWLGTFAVWLAYFTSSYTSYIVGALSFSFLLYLTVLLLLYERSKKQETRYQNKRIDEQQARALIEKLKHQMESEKRFTDANLTLPQLAKLTGVNVPQLSQLLNDNLNSSFNQFVNRYRIEEAKRLLGETPQLSLELIAERSGFNSQSTFYNAFKRLENTTPARYRQQFT</sequence>
<feature type="transmembrane region" description="Helical" evidence="4">
    <location>
        <begin position="74"/>
        <end position="95"/>
    </location>
</feature>
<evidence type="ECO:0000256" key="1">
    <source>
        <dbReference type="ARBA" id="ARBA00023015"/>
    </source>
</evidence>
<evidence type="ECO:0000259" key="5">
    <source>
        <dbReference type="PROSITE" id="PS01124"/>
    </source>
</evidence>
<feature type="transmembrane region" description="Helical" evidence="4">
    <location>
        <begin position="179"/>
        <end position="198"/>
    </location>
</feature>
<organism evidence="6 7">
    <name type="scientific">Planctobacterium marinum</name>
    <dbReference type="NCBI Taxonomy" id="1631968"/>
    <lineage>
        <taxon>Bacteria</taxon>
        <taxon>Pseudomonadati</taxon>
        <taxon>Pseudomonadota</taxon>
        <taxon>Gammaproteobacteria</taxon>
        <taxon>Alteromonadales</taxon>
        <taxon>Alteromonadaceae</taxon>
        <taxon>Planctobacterium</taxon>
    </lineage>
</organism>
<feature type="transmembrane region" description="Helical" evidence="4">
    <location>
        <begin position="204"/>
        <end position="224"/>
    </location>
</feature>
<keyword evidence="1" id="KW-0805">Transcription regulation</keyword>
<evidence type="ECO:0000256" key="2">
    <source>
        <dbReference type="ARBA" id="ARBA00023125"/>
    </source>
</evidence>
<dbReference type="PANTHER" id="PTHR43280">
    <property type="entry name" value="ARAC-FAMILY TRANSCRIPTIONAL REGULATOR"/>
    <property type="match status" value="1"/>
</dbReference>
<dbReference type="EMBL" id="AP027272">
    <property type="protein sequence ID" value="BDX08021.1"/>
    <property type="molecule type" value="Genomic_DNA"/>
</dbReference>
<evidence type="ECO:0000313" key="7">
    <source>
        <dbReference type="Proteomes" id="UP001333710"/>
    </source>
</evidence>
<evidence type="ECO:0000256" key="3">
    <source>
        <dbReference type="ARBA" id="ARBA00023163"/>
    </source>
</evidence>
<keyword evidence="4" id="KW-1133">Transmembrane helix</keyword>
<dbReference type="Pfam" id="PF12833">
    <property type="entry name" value="HTH_18"/>
    <property type="match status" value="1"/>
</dbReference>
<dbReference type="SUPFAM" id="SSF47413">
    <property type="entry name" value="lambda repressor-like DNA-binding domains"/>
    <property type="match status" value="1"/>
</dbReference>
<dbReference type="Proteomes" id="UP001333710">
    <property type="component" value="Chromosome"/>
</dbReference>
<dbReference type="SUPFAM" id="SSF46689">
    <property type="entry name" value="Homeodomain-like"/>
    <property type="match status" value="1"/>
</dbReference>
<evidence type="ECO:0000256" key="4">
    <source>
        <dbReference type="SAM" id="Phobius"/>
    </source>
</evidence>
<keyword evidence="4" id="KW-0472">Membrane</keyword>
<accession>A0AA48HNG7</accession>
<dbReference type="InterPro" id="IPR010982">
    <property type="entry name" value="Lambda_DNA-bd_dom_sf"/>
</dbReference>
<dbReference type="InterPro" id="IPR009057">
    <property type="entry name" value="Homeodomain-like_sf"/>
</dbReference>
<evidence type="ECO:0000313" key="6">
    <source>
        <dbReference type="EMBL" id="BDX08021.1"/>
    </source>
</evidence>
<protein>
    <recommendedName>
        <fullName evidence="5">HTH araC/xylS-type domain-containing protein</fullName>
    </recommendedName>
</protein>
<dbReference type="GO" id="GO:0003700">
    <property type="term" value="F:DNA-binding transcription factor activity"/>
    <property type="evidence" value="ECO:0007669"/>
    <property type="project" value="InterPro"/>
</dbReference>
<name>A0AA48HNG7_9ALTE</name>
<dbReference type="PANTHER" id="PTHR43280:SF29">
    <property type="entry name" value="ARAC-FAMILY TRANSCRIPTIONAL REGULATOR"/>
    <property type="match status" value="1"/>
</dbReference>
<dbReference type="AlphaFoldDB" id="A0AA48HNG7"/>